<name>A0A7J9RXG2_SULOH</name>
<evidence type="ECO:0000313" key="2">
    <source>
        <dbReference type="Proteomes" id="UP000582213"/>
    </source>
</evidence>
<organism evidence="1 2">
    <name type="scientific">Sulfurisphaera ohwakuensis</name>
    <dbReference type="NCBI Taxonomy" id="69656"/>
    <lineage>
        <taxon>Archaea</taxon>
        <taxon>Thermoproteota</taxon>
        <taxon>Thermoprotei</taxon>
        <taxon>Sulfolobales</taxon>
        <taxon>Sulfolobaceae</taxon>
        <taxon>Sulfurisphaera</taxon>
    </lineage>
</organism>
<gene>
    <name evidence="1" type="ORF">HNQ62_002644</name>
</gene>
<dbReference type="Proteomes" id="UP000582213">
    <property type="component" value="Unassembled WGS sequence"/>
</dbReference>
<reference evidence="1 2" key="1">
    <citation type="submission" date="2020-08" db="EMBL/GenBank/DDBJ databases">
        <title>Genomic Encyclopedia of Type Strains, Phase IV (KMG-IV): sequencing the most valuable type-strain genomes for metagenomic binning, comparative biology and taxonomic classification.</title>
        <authorList>
            <person name="Goeker M."/>
        </authorList>
    </citation>
    <scope>NUCLEOTIDE SEQUENCE [LARGE SCALE GENOMIC DNA]</scope>
    <source>
        <strain evidence="1 2">DSM 12421</strain>
    </source>
</reference>
<comment type="caution">
    <text evidence="1">The sequence shown here is derived from an EMBL/GenBank/DDBJ whole genome shotgun (WGS) entry which is preliminary data.</text>
</comment>
<protein>
    <submittedName>
        <fullName evidence="1">Uncharacterized protein</fullName>
    </submittedName>
</protein>
<sequence>MSLYNIVLVHNSYKGLDLSTIESVLDNQDNKIYFVLVNFPFAFTKKDIIFISPHMVIFIYGE</sequence>
<evidence type="ECO:0000313" key="1">
    <source>
        <dbReference type="EMBL" id="MBB5254870.1"/>
    </source>
</evidence>
<accession>A0A7J9RXG2</accession>
<dbReference type="EMBL" id="JACHFY010000028">
    <property type="protein sequence ID" value="MBB5254870.1"/>
    <property type="molecule type" value="Genomic_DNA"/>
</dbReference>
<dbReference type="AlphaFoldDB" id="A0A7J9RXG2"/>
<proteinExistence type="predicted"/>